<keyword evidence="1" id="KW-0472">Membrane</keyword>
<evidence type="ECO:0000313" key="3">
    <source>
        <dbReference type="Proteomes" id="UP000001401"/>
    </source>
</evidence>
<dbReference type="InterPro" id="IPR006938">
    <property type="entry name" value="DUF624"/>
</dbReference>
<keyword evidence="3" id="KW-1185">Reference proteome</keyword>
<feature type="transmembrane region" description="Helical" evidence="1">
    <location>
        <begin position="20"/>
        <end position="46"/>
    </location>
</feature>
<dbReference type="EMBL" id="CP002394">
    <property type="protein sequence ID" value="ADU28963.1"/>
    <property type="molecule type" value="Genomic_DNA"/>
</dbReference>
<keyword evidence="1" id="KW-1133">Transmembrane helix</keyword>
<proteinExistence type="predicted"/>
<evidence type="ECO:0008006" key="4">
    <source>
        <dbReference type="Google" id="ProtNLM"/>
    </source>
</evidence>
<dbReference type="eggNOG" id="COG5578">
    <property type="taxonomic scope" value="Bacteria"/>
</dbReference>
<feature type="transmembrane region" description="Helical" evidence="1">
    <location>
        <begin position="146"/>
        <end position="166"/>
    </location>
</feature>
<feature type="transmembrane region" description="Helical" evidence="1">
    <location>
        <begin position="104"/>
        <end position="125"/>
    </location>
</feature>
<dbReference type="Proteomes" id="UP000001401">
    <property type="component" value="Chromosome"/>
</dbReference>
<dbReference type="KEGG" id="bco:Bcell_0681"/>
<evidence type="ECO:0000313" key="2">
    <source>
        <dbReference type="EMBL" id="ADU28963.1"/>
    </source>
</evidence>
<dbReference type="HOGENOM" id="CLU_081578_4_0_9"/>
<feature type="transmembrane region" description="Helical" evidence="1">
    <location>
        <begin position="172"/>
        <end position="191"/>
    </location>
</feature>
<organism evidence="2 3">
    <name type="scientific">Evansella cellulosilytica (strain ATCC 21833 / DSM 2522 / FERM P-1141 / JCM 9156 / N-4)</name>
    <name type="common">Bacillus cellulosilyticus</name>
    <dbReference type="NCBI Taxonomy" id="649639"/>
    <lineage>
        <taxon>Bacteria</taxon>
        <taxon>Bacillati</taxon>
        <taxon>Bacillota</taxon>
        <taxon>Bacilli</taxon>
        <taxon>Bacillales</taxon>
        <taxon>Bacillaceae</taxon>
        <taxon>Evansella</taxon>
    </lineage>
</organism>
<feature type="transmembrane region" description="Helical" evidence="1">
    <location>
        <begin position="75"/>
        <end position="98"/>
    </location>
</feature>
<keyword evidence="1" id="KW-0812">Transmembrane</keyword>
<reference evidence="2" key="1">
    <citation type="submission" date="2010-12" db="EMBL/GenBank/DDBJ databases">
        <title>Complete sequence of Bacillus cellulosilyticus DSM 2522.</title>
        <authorList>
            <consortium name="US DOE Joint Genome Institute"/>
            <person name="Lucas S."/>
            <person name="Copeland A."/>
            <person name="Lapidus A."/>
            <person name="Cheng J.-F."/>
            <person name="Bruce D."/>
            <person name="Goodwin L."/>
            <person name="Pitluck S."/>
            <person name="Chertkov O."/>
            <person name="Detter J.C."/>
            <person name="Han C."/>
            <person name="Tapia R."/>
            <person name="Land M."/>
            <person name="Hauser L."/>
            <person name="Jeffries C."/>
            <person name="Kyrpides N."/>
            <person name="Ivanova N."/>
            <person name="Mikhailova N."/>
            <person name="Brumm P."/>
            <person name="Mead D."/>
            <person name="Woyke T."/>
        </authorList>
    </citation>
    <scope>NUCLEOTIDE SEQUENCE [LARGE SCALE GENOMIC DNA]</scope>
    <source>
        <strain evidence="2">DSM 2522</strain>
    </source>
</reference>
<dbReference type="AlphaFoldDB" id="E6TZA1"/>
<dbReference type="OrthoDB" id="2717960at2"/>
<sequence length="203" mass="23869">MGNMIFKIADLIYRFVALNLIWLLFFLMGLGILGFMPATVALFSVIRKWLMGEQDLRLFKMFFHYYKAEFVRSNILWGIFLIIFYVIYVNFSFVSFYYAEHIHIYLYVVIFSFAAIVLMTFVNIFSVMAHFEFKTLQYIKVAAGMVFLRPLNTLMQLIWLAAYYILALTSTTLFVAIGISVFAFVLMSINYRTFIKYTDPEGE</sequence>
<protein>
    <recommendedName>
        <fullName evidence="4">DUF624 domain-containing protein</fullName>
    </recommendedName>
</protein>
<name>E6TZA1_EVAC2</name>
<gene>
    <name evidence="2" type="ordered locus">Bcell_0681</name>
</gene>
<dbReference type="Pfam" id="PF04854">
    <property type="entry name" value="DUF624"/>
    <property type="match status" value="1"/>
</dbReference>
<accession>E6TZA1</accession>
<dbReference type="STRING" id="649639.Bcell_0681"/>
<evidence type="ECO:0000256" key="1">
    <source>
        <dbReference type="SAM" id="Phobius"/>
    </source>
</evidence>